<feature type="transmembrane region" description="Helical" evidence="1">
    <location>
        <begin position="81"/>
        <end position="101"/>
    </location>
</feature>
<name>A0ABS6JDN6_9BACI</name>
<evidence type="ECO:0000313" key="3">
    <source>
        <dbReference type="Proteomes" id="UP000784880"/>
    </source>
</evidence>
<protein>
    <recommendedName>
        <fullName evidence="4">NADH dehydrogenase subunit 6</fullName>
    </recommendedName>
</protein>
<gene>
    <name evidence="2" type="ORF">KS419_07165</name>
</gene>
<evidence type="ECO:0000256" key="1">
    <source>
        <dbReference type="SAM" id="Phobius"/>
    </source>
</evidence>
<dbReference type="RefSeq" id="WP_217065435.1">
    <property type="nucleotide sequence ID" value="NZ_JAHQCS010000075.1"/>
</dbReference>
<feature type="transmembrane region" description="Helical" evidence="1">
    <location>
        <begin position="5"/>
        <end position="23"/>
    </location>
</feature>
<reference evidence="2 3" key="1">
    <citation type="submission" date="2021-06" db="EMBL/GenBank/DDBJ databases">
        <title>Bacillus sp. RD4P76, an endophyte from a halophyte.</title>
        <authorList>
            <person name="Sun J.-Q."/>
        </authorList>
    </citation>
    <scope>NUCLEOTIDE SEQUENCE [LARGE SCALE GENOMIC DNA]</scope>
    <source>
        <strain evidence="2 3">CGMCC 1.15917</strain>
    </source>
</reference>
<keyword evidence="3" id="KW-1185">Reference proteome</keyword>
<evidence type="ECO:0000313" key="2">
    <source>
        <dbReference type="EMBL" id="MBU9711510.1"/>
    </source>
</evidence>
<keyword evidence="1" id="KW-0472">Membrane</keyword>
<evidence type="ECO:0008006" key="4">
    <source>
        <dbReference type="Google" id="ProtNLM"/>
    </source>
</evidence>
<feature type="transmembrane region" description="Helical" evidence="1">
    <location>
        <begin position="29"/>
        <end position="50"/>
    </location>
</feature>
<keyword evidence="1" id="KW-1133">Transmembrane helix</keyword>
<comment type="caution">
    <text evidence="2">The sequence shown here is derived from an EMBL/GenBank/DDBJ whole genome shotgun (WGS) entry which is preliminary data.</text>
</comment>
<accession>A0ABS6JDN6</accession>
<organism evidence="2 3">
    <name type="scientific">Evansella tamaricis</name>
    <dbReference type="NCBI Taxonomy" id="2069301"/>
    <lineage>
        <taxon>Bacteria</taxon>
        <taxon>Bacillati</taxon>
        <taxon>Bacillota</taxon>
        <taxon>Bacilli</taxon>
        <taxon>Bacillales</taxon>
        <taxon>Bacillaceae</taxon>
        <taxon>Evansella</taxon>
    </lineage>
</organism>
<keyword evidence="1" id="KW-0812">Transmembrane</keyword>
<sequence length="103" mass="11860">MNKDAIVFTLLLSGGLVVLFYNFTDIHEYPYFTVSTFFLMMSIGLFFIFLPSITKEWVIPIVAVNFVTVVAIPILEGFNWLGFSLLYLVLLSFIPISYNLYKK</sequence>
<proteinExistence type="predicted"/>
<feature type="transmembrane region" description="Helical" evidence="1">
    <location>
        <begin position="57"/>
        <end position="75"/>
    </location>
</feature>
<dbReference type="EMBL" id="JAHQCS010000075">
    <property type="protein sequence ID" value="MBU9711510.1"/>
    <property type="molecule type" value="Genomic_DNA"/>
</dbReference>
<dbReference type="Proteomes" id="UP000784880">
    <property type="component" value="Unassembled WGS sequence"/>
</dbReference>